<proteinExistence type="predicted"/>
<gene>
    <name evidence="1" type="ORF">PENTCL1PPCAC_9502</name>
</gene>
<sequence>NEVEPRSRRLEEANRPMINIYFPKQVEERMQLLIDQLKVQNAAHERIRRSTYCPTPFEQPKMEDFLDGPTKIGLPMTDMDFTVGSPFADVWSQVLSKNAQKKFWELSDIVYSFEYMKSFQFVQDMR</sequence>
<reference evidence="1" key="1">
    <citation type="submission" date="2023-10" db="EMBL/GenBank/DDBJ databases">
        <title>Genome assembly of Pristionchus species.</title>
        <authorList>
            <person name="Yoshida K."/>
            <person name="Sommer R.J."/>
        </authorList>
    </citation>
    <scope>NUCLEOTIDE SEQUENCE</scope>
    <source>
        <strain evidence="1">RS0144</strain>
    </source>
</reference>
<evidence type="ECO:0000313" key="1">
    <source>
        <dbReference type="EMBL" id="GMS87327.1"/>
    </source>
</evidence>
<evidence type="ECO:0000313" key="2">
    <source>
        <dbReference type="Proteomes" id="UP001432027"/>
    </source>
</evidence>
<comment type="caution">
    <text evidence="1">The sequence shown here is derived from an EMBL/GenBank/DDBJ whole genome shotgun (WGS) entry which is preliminary data.</text>
</comment>
<protein>
    <submittedName>
        <fullName evidence="1">Uncharacterized protein</fullName>
    </submittedName>
</protein>
<dbReference type="Proteomes" id="UP001432027">
    <property type="component" value="Unassembled WGS sequence"/>
</dbReference>
<accession>A0AAV5SVE7</accession>
<dbReference type="AlphaFoldDB" id="A0AAV5SVE7"/>
<keyword evidence="2" id="KW-1185">Reference proteome</keyword>
<feature type="non-terminal residue" evidence="1">
    <location>
        <position position="1"/>
    </location>
</feature>
<organism evidence="1 2">
    <name type="scientific">Pristionchus entomophagus</name>
    <dbReference type="NCBI Taxonomy" id="358040"/>
    <lineage>
        <taxon>Eukaryota</taxon>
        <taxon>Metazoa</taxon>
        <taxon>Ecdysozoa</taxon>
        <taxon>Nematoda</taxon>
        <taxon>Chromadorea</taxon>
        <taxon>Rhabditida</taxon>
        <taxon>Rhabditina</taxon>
        <taxon>Diplogasteromorpha</taxon>
        <taxon>Diplogasteroidea</taxon>
        <taxon>Neodiplogasteridae</taxon>
        <taxon>Pristionchus</taxon>
    </lineage>
</organism>
<feature type="non-terminal residue" evidence="1">
    <location>
        <position position="126"/>
    </location>
</feature>
<dbReference type="EMBL" id="BTSX01000003">
    <property type="protein sequence ID" value="GMS87327.1"/>
    <property type="molecule type" value="Genomic_DNA"/>
</dbReference>
<name>A0AAV5SVE7_9BILA</name>